<dbReference type="Pfam" id="PF00439">
    <property type="entry name" value="Bromodomain"/>
    <property type="match status" value="1"/>
</dbReference>
<gene>
    <name evidence="4" type="ORF">ADUPG1_012994</name>
</gene>
<dbReference type="InterPro" id="IPR050935">
    <property type="entry name" value="Bromo_chromatin_reader"/>
</dbReference>
<proteinExistence type="predicted"/>
<evidence type="ECO:0000313" key="5">
    <source>
        <dbReference type="Proteomes" id="UP001057375"/>
    </source>
</evidence>
<dbReference type="SMART" id="SM00297">
    <property type="entry name" value="BROMO"/>
    <property type="match status" value="1"/>
</dbReference>
<keyword evidence="5" id="KW-1185">Reference proteome</keyword>
<dbReference type="PRINTS" id="PR00503">
    <property type="entry name" value="BROMODOMAIN"/>
</dbReference>
<dbReference type="InterPro" id="IPR036427">
    <property type="entry name" value="Bromodomain-like_sf"/>
</dbReference>
<evidence type="ECO:0000256" key="1">
    <source>
        <dbReference type="ARBA" id="ARBA00023117"/>
    </source>
</evidence>
<dbReference type="Proteomes" id="UP001057375">
    <property type="component" value="Unassembled WGS sequence"/>
</dbReference>
<protein>
    <recommendedName>
        <fullName evidence="3">Bromo domain-containing protein</fullName>
    </recommendedName>
</protein>
<dbReference type="PANTHER" id="PTHR22880">
    <property type="entry name" value="FALZ-RELATED BROMODOMAIN-CONTAINING PROTEINS"/>
    <property type="match status" value="1"/>
</dbReference>
<name>A0ABQ5K1E2_9EUKA</name>
<evidence type="ECO:0000313" key="4">
    <source>
        <dbReference type="EMBL" id="GKT25293.1"/>
    </source>
</evidence>
<sequence length="451" mass="51202">MRRVRHTSRLSPFLASLFAAERKIKAYHACIQYIDDIIDGISSDSPQYLGDISKPDLLKCATKQGPIPSLPDIKSSRRRRSVSQGPELYQSLVDEEEVSGAFKVDPKDSVWERVLDVFTSISQRKDGAAWFTYPVDPKKHHCPTYFEVIKNPMSYIVIKAKLDNKQYLHPSLVLKDILQVYKNAYTFNPSSHFAHQLALQEEKYVISRWLADFGYLTVGANYRLRQLEKMDIIAREREKKEREQREAEGIVHQPSVGVPISSSSIKGEAEDVLMHGMIGTHGVRAAAVSPNSTAISHSPSHEHLSASMGPMKVQADIASMETRKTSPVSRPVDMSLLSLDTNDLIRAFSSLELEHVLRFRTGVAENELTDNFAKVREKMQNLHQVQRSYSQFCEQRGIPMSEEFDVKELSDVAFYFLDFVLRAYLCLCDVSQGIPISNEYNRKIAKLCKII</sequence>
<reference evidence="4" key="1">
    <citation type="submission" date="2022-03" db="EMBL/GenBank/DDBJ databases">
        <title>Draft genome sequence of Aduncisulcus paluster, a free-living microaerophilic Fornicata.</title>
        <authorList>
            <person name="Yuyama I."/>
            <person name="Kume K."/>
            <person name="Tamura T."/>
            <person name="Inagaki Y."/>
            <person name="Hashimoto T."/>
        </authorList>
    </citation>
    <scope>NUCLEOTIDE SEQUENCE</scope>
    <source>
        <strain evidence="4">NY0171</strain>
    </source>
</reference>
<feature type="domain" description="Bromo" evidence="3">
    <location>
        <begin position="123"/>
        <end position="195"/>
    </location>
</feature>
<keyword evidence="1 2" id="KW-0103">Bromodomain</keyword>
<evidence type="ECO:0000259" key="3">
    <source>
        <dbReference type="PROSITE" id="PS50014"/>
    </source>
</evidence>
<evidence type="ECO:0000256" key="2">
    <source>
        <dbReference type="PROSITE-ProRule" id="PRU00035"/>
    </source>
</evidence>
<dbReference type="PANTHER" id="PTHR22880:SF225">
    <property type="entry name" value="BROMODOMAIN-CONTAINING PROTEIN BET-1-RELATED"/>
    <property type="match status" value="1"/>
</dbReference>
<dbReference type="SUPFAM" id="SSF47370">
    <property type="entry name" value="Bromodomain"/>
    <property type="match status" value="1"/>
</dbReference>
<dbReference type="InterPro" id="IPR001487">
    <property type="entry name" value="Bromodomain"/>
</dbReference>
<accession>A0ABQ5K1E2</accession>
<dbReference type="Gene3D" id="1.20.920.10">
    <property type="entry name" value="Bromodomain-like"/>
    <property type="match status" value="1"/>
</dbReference>
<organism evidence="4 5">
    <name type="scientific">Aduncisulcus paluster</name>
    <dbReference type="NCBI Taxonomy" id="2918883"/>
    <lineage>
        <taxon>Eukaryota</taxon>
        <taxon>Metamonada</taxon>
        <taxon>Carpediemonas-like organisms</taxon>
        <taxon>Aduncisulcus</taxon>
    </lineage>
</organism>
<dbReference type="PROSITE" id="PS50014">
    <property type="entry name" value="BROMODOMAIN_2"/>
    <property type="match status" value="1"/>
</dbReference>
<comment type="caution">
    <text evidence="4">The sequence shown here is derived from an EMBL/GenBank/DDBJ whole genome shotgun (WGS) entry which is preliminary data.</text>
</comment>
<dbReference type="EMBL" id="BQXS01012578">
    <property type="protein sequence ID" value="GKT25293.1"/>
    <property type="molecule type" value="Genomic_DNA"/>
</dbReference>